<reference evidence="2 3" key="1">
    <citation type="submission" date="2016-10" db="EMBL/GenBank/DDBJ databases">
        <authorList>
            <person name="de Groot N.N."/>
        </authorList>
    </citation>
    <scope>NUCLEOTIDE SEQUENCE [LARGE SCALE GENOMIC DNA]</scope>
    <source>
        <strain evidence="2 3">D15d</strain>
    </source>
</reference>
<keyword evidence="1" id="KW-0472">Membrane</keyword>
<gene>
    <name evidence="2" type="ORF">SAMN05216537_11928</name>
</gene>
<dbReference type="RefSeq" id="WP_103953457.1">
    <property type="nucleotide sequence ID" value="NZ_FNUL01000019.1"/>
</dbReference>
<protein>
    <submittedName>
        <fullName evidence="2">Uncharacterized protein</fullName>
    </submittedName>
</protein>
<sequence length="74" mass="8331">MFKLIITIILAIISVSILAYYTSNVLKAIFNAIYWIANAVGKIVVFIYNKKIIILGFILSLVVLYVVAHLTGEW</sequence>
<dbReference type="Proteomes" id="UP000236726">
    <property type="component" value="Unassembled WGS sequence"/>
</dbReference>
<keyword evidence="1" id="KW-1133">Transmembrane helix</keyword>
<evidence type="ECO:0000313" key="3">
    <source>
        <dbReference type="Proteomes" id="UP000236726"/>
    </source>
</evidence>
<dbReference type="EMBL" id="FNUL01000019">
    <property type="protein sequence ID" value="SEG04000.1"/>
    <property type="molecule type" value="Genomic_DNA"/>
</dbReference>
<evidence type="ECO:0000256" key="1">
    <source>
        <dbReference type="SAM" id="Phobius"/>
    </source>
</evidence>
<keyword evidence="3" id="KW-1185">Reference proteome</keyword>
<accession>A0A1H5WXW6</accession>
<keyword evidence="1" id="KW-0812">Transmembrane</keyword>
<feature type="transmembrane region" description="Helical" evidence="1">
    <location>
        <begin position="53"/>
        <end position="72"/>
    </location>
</feature>
<proteinExistence type="predicted"/>
<evidence type="ECO:0000313" key="2">
    <source>
        <dbReference type="EMBL" id="SEG04000.1"/>
    </source>
</evidence>
<dbReference type="AlphaFoldDB" id="A0A1H5WXW6"/>
<organism evidence="2 3">
    <name type="scientific">Lachnospira multipara</name>
    <dbReference type="NCBI Taxonomy" id="28051"/>
    <lineage>
        <taxon>Bacteria</taxon>
        <taxon>Bacillati</taxon>
        <taxon>Bacillota</taxon>
        <taxon>Clostridia</taxon>
        <taxon>Lachnospirales</taxon>
        <taxon>Lachnospiraceae</taxon>
        <taxon>Lachnospira</taxon>
    </lineage>
</organism>
<name>A0A1H5WXW6_9FIRM</name>